<accession>A0ABU1WSA3</accession>
<comment type="caution">
    <text evidence="2">The sequence shown here is derived from an EMBL/GenBank/DDBJ whole genome shotgun (WGS) entry which is preliminary data.</text>
</comment>
<feature type="chain" id="PRO_5046628714" evidence="1">
    <location>
        <begin position="28"/>
        <end position="118"/>
    </location>
</feature>
<sequence>MSGREWCQALTGALAALAGVLPLGAQAQPDVGKVVLVCEAVYLPARSVWVRSVGIEYDQKRVLSVAIDGVPVYSFNVRDTLILTALDNERIQIDTATRSWTSDFRGMASSQGRCERAR</sequence>
<dbReference type="Proteomes" id="UP001265700">
    <property type="component" value="Unassembled WGS sequence"/>
</dbReference>
<protein>
    <submittedName>
        <fullName evidence="2">Uncharacterized protein</fullName>
    </submittedName>
</protein>
<proteinExistence type="predicted"/>
<dbReference type="EMBL" id="JAVDWU010000010">
    <property type="protein sequence ID" value="MDR7152178.1"/>
    <property type="molecule type" value="Genomic_DNA"/>
</dbReference>
<reference evidence="2 3" key="1">
    <citation type="submission" date="2023-07" db="EMBL/GenBank/DDBJ databases">
        <title>Sorghum-associated microbial communities from plants grown in Nebraska, USA.</title>
        <authorList>
            <person name="Schachtman D."/>
        </authorList>
    </citation>
    <scope>NUCLEOTIDE SEQUENCE [LARGE SCALE GENOMIC DNA]</scope>
    <source>
        <strain evidence="2 3">4249</strain>
    </source>
</reference>
<evidence type="ECO:0000313" key="3">
    <source>
        <dbReference type="Proteomes" id="UP001265700"/>
    </source>
</evidence>
<organism evidence="2 3">
    <name type="scientific">Hydrogenophaga palleronii</name>
    <dbReference type="NCBI Taxonomy" id="65655"/>
    <lineage>
        <taxon>Bacteria</taxon>
        <taxon>Pseudomonadati</taxon>
        <taxon>Pseudomonadota</taxon>
        <taxon>Betaproteobacteria</taxon>
        <taxon>Burkholderiales</taxon>
        <taxon>Comamonadaceae</taxon>
        <taxon>Hydrogenophaga</taxon>
    </lineage>
</organism>
<keyword evidence="1" id="KW-0732">Signal</keyword>
<gene>
    <name evidence="2" type="ORF">J2W49_004154</name>
</gene>
<evidence type="ECO:0000313" key="2">
    <source>
        <dbReference type="EMBL" id="MDR7152178.1"/>
    </source>
</evidence>
<name>A0ABU1WSA3_9BURK</name>
<keyword evidence="3" id="KW-1185">Reference proteome</keyword>
<feature type="signal peptide" evidence="1">
    <location>
        <begin position="1"/>
        <end position="27"/>
    </location>
</feature>
<dbReference type="RefSeq" id="WP_310320658.1">
    <property type="nucleotide sequence ID" value="NZ_JAVDWU010000010.1"/>
</dbReference>
<evidence type="ECO:0000256" key="1">
    <source>
        <dbReference type="SAM" id="SignalP"/>
    </source>
</evidence>